<organism evidence="1 2">
    <name type="scientific">Segatella hominis</name>
    <dbReference type="NCBI Taxonomy" id="2518605"/>
    <lineage>
        <taxon>Bacteria</taxon>
        <taxon>Pseudomonadati</taxon>
        <taxon>Bacteroidota</taxon>
        <taxon>Bacteroidia</taxon>
        <taxon>Bacteroidales</taxon>
        <taxon>Prevotellaceae</taxon>
        <taxon>Segatella</taxon>
    </lineage>
</organism>
<accession>A0A4Y8VS18</accession>
<dbReference type="EMBL" id="SGVY01000006">
    <property type="protein sequence ID" value="TFH83392.1"/>
    <property type="molecule type" value="Genomic_DNA"/>
</dbReference>
<keyword evidence="2" id="KW-1185">Reference proteome</keyword>
<dbReference type="RefSeq" id="WP_134842808.1">
    <property type="nucleotide sequence ID" value="NZ_SGVY01000006.1"/>
</dbReference>
<comment type="caution">
    <text evidence="1">The sequence shown here is derived from an EMBL/GenBank/DDBJ whole genome shotgun (WGS) entry which is preliminary data.</text>
</comment>
<proteinExistence type="predicted"/>
<evidence type="ECO:0000313" key="2">
    <source>
        <dbReference type="Proteomes" id="UP000297872"/>
    </source>
</evidence>
<evidence type="ECO:0000313" key="1">
    <source>
        <dbReference type="EMBL" id="TFH83392.1"/>
    </source>
</evidence>
<gene>
    <name evidence="1" type="ORF">EXN75_03630</name>
</gene>
<reference evidence="1 2" key="1">
    <citation type="submission" date="2019-02" db="EMBL/GenBank/DDBJ databases">
        <title>Draft Genome Sequence of the Prevotella sp. BCRC 81118, Isolated from Human Feces.</title>
        <authorList>
            <person name="Huang C.-H."/>
        </authorList>
    </citation>
    <scope>NUCLEOTIDE SEQUENCE [LARGE SCALE GENOMIC DNA]</scope>
    <source>
        <strain evidence="1 2">BCRC 81118</strain>
    </source>
</reference>
<dbReference type="AlphaFoldDB" id="A0A4Y8VS18"/>
<dbReference type="Proteomes" id="UP000297872">
    <property type="component" value="Unassembled WGS sequence"/>
</dbReference>
<dbReference type="OrthoDB" id="797350at2"/>
<sequence length="208" mass="23973">MADSDAKTIKDMYYYACENGIKELLDLKEEAYLKMEKKSFYEGMVSHSIHERYRKTLDELGKDKSIVVSYQGLPGFSRRSYSIDEDFRVEFSTNIGYGSYSYFLVFLSYKNIPIEVAPAFSWNAKRPDVIKNWATGKYDGQYLAAGFARGVLDMSPNYDSCKKAMDAIAELYNMLVKNIEYKVQALVLDADTSRMISSKYWASDIYKM</sequence>
<name>A0A4Y8VS18_9BACT</name>
<dbReference type="GeneID" id="302994387"/>
<protein>
    <submittedName>
        <fullName evidence="1">Uncharacterized protein</fullName>
    </submittedName>
</protein>